<dbReference type="PROSITE" id="PS51379">
    <property type="entry name" value="4FE4S_FER_2"/>
    <property type="match status" value="2"/>
</dbReference>
<evidence type="ECO:0000313" key="5">
    <source>
        <dbReference type="EMBL" id="RKX71073.1"/>
    </source>
</evidence>
<name>A0A660SK31_UNCW3</name>
<dbReference type="GO" id="GO:0046872">
    <property type="term" value="F:metal ion binding"/>
    <property type="evidence" value="ECO:0007669"/>
    <property type="project" value="UniProtKB-KW"/>
</dbReference>
<evidence type="ECO:0000313" key="6">
    <source>
        <dbReference type="Proteomes" id="UP000268469"/>
    </source>
</evidence>
<gene>
    <name evidence="5" type="ORF">DRP53_02795</name>
</gene>
<dbReference type="GO" id="GO:0051536">
    <property type="term" value="F:iron-sulfur cluster binding"/>
    <property type="evidence" value="ECO:0007669"/>
    <property type="project" value="UniProtKB-KW"/>
</dbReference>
<keyword evidence="1" id="KW-0479">Metal-binding</keyword>
<sequence length="319" mass="36717">MRKLLKKDLPRLIEWLKTSYLLYGPTEYGFAPIADHTPELITPIRPPKGIFFPQYQVLFRYDGKVPKSKGIGLFGVRPCDAKGLLILNRIFTQGPYRDNYWQDQYQSGIIIGIGCNQPQPTCFCHWFGIGPFGKEGCDLFLTDIGDGFLIEAVSKKGEDLISSFDPLLPPTDQDLKRRDEIVARAEAQLKDGIDPKLIKERLDNLWESPIWGELAERCLSCALCTYLCPTCHCFDIQDEEKARVRIWDSCLFPLFTQEASGHNPRPEIRDRLRQRIMHKFNYLYLQYKEAGCVGCGRCVIFCPVNLDLRELMRRILDEG</sequence>
<evidence type="ECO:0000259" key="4">
    <source>
        <dbReference type="PROSITE" id="PS51379"/>
    </source>
</evidence>
<dbReference type="AlphaFoldDB" id="A0A660SK31"/>
<keyword evidence="3" id="KW-0411">Iron-sulfur</keyword>
<dbReference type="InterPro" id="IPR017900">
    <property type="entry name" value="4Fe4S_Fe_S_CS"/>
</dbReference>
<feature type="domain" description="4Fe-4S ferredoxin-type" evidence="4">
    <location>
        <begin position="283"/>
        <end position="311"/>
    </location>
</feature>
<reference evidence="5 6" key="1">
    <citation type="submission" date="2018-06" db="EMBL/GenBank/DDBJ databases">
        <title>Extensive metabolic versatility and redundancy in microbially diverse, dynamic hydrothermal sediments.</title>
        <authorList>
            <person name="Dombrowski N."/>
            <person name="Teske A."/>
            <person name="Baker B.J."/>
        </authorList>
    </citation>
    <scope>NUCLEOTIDE SEQUENCE [LARGE SCALE GENOMIC DNA]</scope>
    <source>
        <strain evidence="5">B36_G15</strain>
    </source>
</reference>
<keyword evidence="2" id="KW-0408">Iron</keyword>
<dbReference type="PANTHER" id="PTHR40447">
    <property type="entry name" value="ANAEROBIC SULFITE REDUCTASE SUBUNIT A"/>
    <property type="match status" value="1"/>
</dbReference>
<dbReference type="EMBL" id="QNBE01000018">
    <property type="protein sequence ID" value="RKX71073.1"/>
    <property type="molecule type" value="Genomic_DNA"/>
</dbReference>
<dbReference type="Proteomes" id="UP000268469">
    <property type="component" value="Unassembled WGS sequence"/>
</dbReference>
<dbReference type="PROSITE" id="PS00198">
    <property type="entry name" value="4FE4S_FER_1"/>
    <property type="match status" value="2"/>
</dbReference>
<protein>
    <submittedName>
        <fullName evidence="5">4Fe-4S ferredoxin</fullName>
    </submittedName>
</protein>
<dbReference type="PANTHER" id="PTHR40447:SF1">
    <property type="entry name" value="ANAEROBIC SULFITE REDUCTASE SUBUNIT A"/>
    <property type="match status" value="1"/>
</dbReference>
<accession>A0A660SK31</accession>
<dbReference type="InterPro" id="IPR017896">
    <property type="entry name" value="4Fe4S_Fe-S-bd"/>
</dbReference>
<dbReference type="Pfam" id="PF17179">
    <property type="entry name" value="Fer4_22"/>
    <property type="match status" value="1"/>
</dbReference>
<comment type="caution">
    <text evidence="5">The sequence shown here is derived from an EMBL/GenBank/DDBJ whole genome shotgun (WGS) entry which is preliminary data.</text>
</comment>
<evidence type="ECO:0000256" key="3">
    <source>
        <dbReference type="ARBA" id="ARBA00023014"/>
    </source>
</evidence>
<dbReference type="SUPFAM" id="SSF46548">
    <property type="entry name" value="alpha-helical ferredoxin"/>
    <property type="match status" value="1"/>
</dbReference>
<proteinExistence type="predicted"/>
<organism evidence="5 6">
    <name type="scientific">candidate division WOR-3 bacterium</name>
    <dbReference type="NCBI Taxonomy" id="2052148"/>
    <lineage>
        <taxon>Bacteria</taxon>
        <taxon>Bacteria division WOR-3</taxon>
    </lineage>
</organism>
<evidence type="ECO:0000256" key="1">
    <source>
        <dbReference type="ARBA" id="ARBA00022723"/>
    </source>
</evidence>
<evidence type="ECO:0000256" key="2">
    <source>
        <dbReference type="ARBA" id="ARBA00023004"/>
    </source>
</evidence>
<feature type="domain" description="4Fe-4S ferredoxin-type" evidence="4">
    <location>
        <begin position="207"/>
        <end position="239"/>
    </location>
</feature>